<proteinExistence type="predicted"/>
<protein>
    <submittedName>
        <fullName evidence="1">Uncharacterized protein</fullName>
    </submittedName>
</protein>
<keyword evidence="2" id="KW-1185">Reference proteome</keyword>
<dbReference type="Proteomes" id="UP000215158">
    <property type="component" value="Chromosome 1"/>
</dbReference>
<organism evidence="1 2">
    <name type="scientific">Paraburkholderia aromaticivorans</name>
    <dbReference type="NCBI Taxonomy" id="2026199"/>
    <lineage>
        <taxon>Bacteria</taxon>
        <taxon>Pseudomonadati</taxon>
        <taxon>Pseudomonadota</taxon>
        <taxon>Betaproteobacteria</taxon>
        <taxon>Burkholderiales</taxon>
        <taxon>Burkholderiaceae</taxon>
        <taxon>Paraburkholderia</taxon>
    </lineage>
</organism>
<dbReference type="KEGG" id="parb:CJU94_05055"/>
<reference evidence="1 2" key="1">
    <citation type="submission" date="2017-08" db="EMBL/GenBank/DDBJ databases">
        <title>Identification and genetic characteristics of simultaneous BTEX- and naphthalene-degrading Paraburkholderia sp. BN5 isolated from petroleum-contaminated soil.</title>
        <authorList>
            <person name="Lee Y."/>
            <person name="Jeon C.O."/>
        </authorList>
    </citation>
    <scope>NUCLEOTIDE SEQUENCE [LARGE SCALE GENOMIC DNA]</scope>
    <source>
        <strain evidence="1 2">BN5</strain>
    </source>
</reference>
<gene>
    <name evidence="1" type="ORF">CJU94_05055</name>
</gene>
<dbReference type="AlphaFoldDB" id="A0A248VEX1"/>
<evidence type="ECO:0000313" key="1">
    <source>
        <dbReference type="EMBL" id="ASV97586.1"/>
    </source>
</evidence>
<accession>A0A248VEX1</accession>
<name>A0A248VEX1_9BURK</name>
<sequence>MARLAAHVLMEDVLNAMNINGWFYRGFERTQRKLKRGSKIMETTELAMAQSVEETIEWRKAVNFISDLVRKNHDTDVLRTQLTVTYKRQGYR</sequence>
<dbReference type="EMBL" id="CP022989">
    <property type="protein sequence ID" value="ASV97586.1"/>
    <property type="molecule type" value="Genomic_DNA"/>
</dbReference>
<evidence type="ECO:0000313" key="2">
    <source>
        <dbReference type="Proteomes" id="UP000215158"/>
    </source>
</evidence>